<dbReference type="Gene3D" id="3.40.630.10">
    <property type="entry name" value="Zn peptidases"/>
    <property type="match status" value="1"/>
</dbReference>
<feature type="binding site" evidence="8">
    <location>
        <position position="232"/>
    </location>
    <ligand>
        <name>Zn(2+)</name>
        <dbReference type="ChEBI" id="CHEBI:29105"/>
        <label>1</label>
    </ligand>
</feature>
<organism evidence="9 10">
    <name type="scientific">Candidatus Desantisbacteria bacterium CG_4_10_14_0_8_um_filter_48_22</name>
    <dbReference type="NCBI Taxonomy" id="1974543"/>
    <lineage>
        <taxon>Bacteria</taxon>
        <taxon>Candidatus Desantisiibacteriota</taxon>
    </lineage>
</organism>
<dbReference type="AlphaFoldDB" id="A0A2M7SDC5"/>
<keyword evidence="3" id="KW-0645">Protease</keyword>
<evidence type="ECO:0000256" key="8">
    <source>
        <dbReference type="PIRSR" id="PIRSR001123-2"/>
    </source>
</evidence>
<evidence type="ECO:0000256" key="5">
    <source>
        <dbReference type="ARBA" id="ARBA00022801"/>
    </source>
</evidence>
<dbReference type="Pfam" id="PF05343">
    <property type="entry name" value="Peptidase_M42"/>
    <property type="match status" value="1"/>
</dbReference>
<feature type="binding site" evidence="8">
    <location>
        <position position="177"/>
    </location>
    <ligand>
        <name>Zn(2+)</name>
        <dbReference type="ChEBI" id="CHEBI:29105"/>
        <label>1</label>
    </ligand>
</feature>
<keyword evidence="2" id="KW-0031">Aminopeptidase</keyword>
<accession>A0A2M7SDC5</accession>
<dbReference type="GO" id="GO:0046872">
    <property type="term" value="F:metal ion binding"/>
    <property type="evidence" value="ECO:0007669"/>
    <property type="project" value="UniProtKB-UniRule"/>
</dbReference>
<keyword evidence="5 9" id="KW-0378">Hydrolase</keyword>
<dbReference type="InterPro" id="IPR023367">
    <property type="entry name" value="Peptidase_M42_dom2"/>
</dbReference>
<dbReference type="CDD" id="cd05656">
    <property type="entry name" value="M42_Frv"/>
    <property type="match status" value="1"/>
</dbReference>
<dbReference type="InterPro" id="IPR051464">
    <property type="entry name" value="Peptidase_M42_aminopept"/>
</dbReference>
<feature type="binding site" evidence="8">
    <location>
        <position position="210"/>
    </location>
    <ligand>
        <name>Zn(2+)</name>
        <dbReference type="ChEBI" id="CHEBI:29105"/>
        <label>2</label>
    </ligand>
</feature>
<protein>
    <submittedName>
        <fullName evidence="9">Hydrolase</fullName>
    </submittedName>
</protein>
<name>A0A2M7SDC5_9BACT</name>
<evidence type="ECO:0000256" key="3">
    <source>
        <dbReference type="ARBA" id="ARBA00022670"/>
    </source>
</evidence>
<dbReference type="SUPFAM" id="SSF101821">
    <property type="entry name" value="Aminopeptidase/glucanase lid domain"/>
    <property type="match status" value="1"/>
</dbReference>
<evidence type="ECO:0000256" key="6">
    <source>
        <dbReference type="PIRNR" id="PIRNR001123"/>
    </source>
</evidence>
<dbReference type="GO" id="GO:0004177">
    <property type="term" value="F:aminopeptidase activity"/>
    <property type="evidence" value="ECO:0007669"/>
    <property type="project" value="UniProtKB-UniRule"/>
</dbReference>
<evidence type="ECO:0000313" key="9">
    <source>
        <dbReference type="EMBL" id="PIZ17522.1"/>
    </source>
</evidence>
<gene>
    <name evidence="9" type="ORF">COY52_04190</name>
</gene>
<comment type="cofactor">
    <cofactor evidence="8">
        <name>a divalent metal cation</name>
        <dbReference type="ChEBI" id="CHEBI:60240"/>
    </cofactor>
    <text evidence="8">Binds 2 divalent metal cations per subunit.</text>
</comment>
<dbReference type="SUPFAM" id="SSF53187">
    <property type="entry name" value="Zn-dependent exopeptidases"/>
    <property type="match status" value="1"/>
</dbReference>
<proteinExistence type="inferred from homology"/>
<dbReference type="InterPro" id="IPR008007">
    <property type="entry name" value="Peptidase_M42"/>
</dbReference>
<sequence>MEKEPKEFLKRFMDSMSPSGYEEDSARIWKERTKVFADEVKTDVHGNTAGVLNKNGSPRVMLAGHIDEIGYMVKFIDKEGFIYFSPIGGIDYHLVPGQRVLIKTRKGKIHGVTGRKPRHLQEGDEVNKIISPDNVWIDIGAKNEKEAKSLVEVGDPAVPAVGFEELRGDRIVARGFDDRIGAFIVSEVLRVLSKKKPQAAVYGVATVQEELGTRGAQTSAYGISPDIGIAIDVTFAMDMPGADKKKIGDIKIGGGPVIARGPNINAKVFDLFVKIAREKKIKYQVEGISGPTGTDARIIQLTKSGVATGLISIPNRYMHSPVELVSTTDLDNITKLISEFILRVNKKMDFTPC</sequence>
<feature type="binding site" evidence="8">
    <location>
        <position position="319"/>
    </location>
    <ligand>
        <name>Zn(2+)</name>
        <dbReference type="ChEBI" id="CHEBI:29105"/>
        <label>2</label>
    </ligand>
</feature>
<evidence type="ECO:0000256" key="2">
    <source>
        <dbReference type="ARBA" id="ARBA00022438"/>
    </source>
</evidence>
<evidence type="ECO:0000256" key="4">
    <source>
        <dbReference type="ARBA" id="ARBA00022723"/>
    </source>
</evidence>
<comment type="similarity">
    <text evidence="1 6">Belongs to the peptidase M42 family.</text>
</comment>
<comment type="caution">
    <text evidence="9">The sequence shown here is derived from an EMBL/GenBank/DDBJ whole genome shotgun (WGS) entry which is preliminary data.</text>
</comment>
<feature type="active site" description="Proton acceptor" evidence="7">
    <location>
        <position position="209"/>
    </location>
</feature>
<feature type="binding site" evidence="8">
    <location>
        <position position="177"/>
    </location>
    <ligand>
        <name>Zn(2+)</name>
        <dbReference type="ChEBI" id="CHEBI:29105"/>
        <label>2</label>
    </ligand>
</feature>
<dbReference type="GO" id="GO:0006508">
    <property type="term" value="P:proteolysis"/>
    <property type="evidence" value="ECO:0007669"/>
    <property type="project" value="UniProtKB-KW"/>
</dbReference>
<evidence type="ECO:0000313" key="10">
    <source>
        <dbReference type="Proteomes" id="UP000229307"/>
    </source>
</evidence>
<dbReference type="EMBL" id="PFMR01000109">
    <property type="protein sequence ID" value="PIZ17522.1"/>
    <property type="molecule type" value="Genomic_DNA"/>
</dbReference>
<evidence type="ECO:0000256" key="1">
    <source>
        <dbReference type="ARBA" id="ARBA00006272"/>
    </source>
</evidence>
<dbReference type="Gene3D" id="2.40.30.40">
    <property type="entry name" value="Peptidase M42, domain 2"/>
    <property type="match status" value="1"/>
</dbReference>
<dbReference type="PANTHER" id="PTHR32481">
    <property type="entry name" value="AMINOPEPTIDASE"/>
    <property type="match status" value="1"/>
</dbReference>
<dbReference type="Proteomes" id="UP000229307">
    <property type="component" value="Unassembled WGS sequence"/>
</dbReference>
<keyword evidence="4 8" id="KW-0479">Metal-binding</keyword>
<dbReference type="PANTHER" id="PTHR32481:SF20">
    <property type="entry name" value="AMINOPEPTIDASE YSDC"/>
    <property type="match status" value="1"/>
</dbReference>
<feature type="binding site" evidence="8">
    <location>
        <position position="65"/>
    </location>
    <ligand>
        <name>Zn(2+)</name>
        <dbReference type="ChEBI" id="CHEBI:29105"/>
        <label>1</label>
    </ligand>
</feature>
<reference evidence="10" key="1">
    <citation type="submission" date="2017-09" db="EMBL/GenBank/DDBJ databases">
        <title>Depth-based differentiation of microbial function through sediment-hosted aquifers and enrichment of novel symbionts in the deep terrestrial subsurface.</title>
        <authorList>
            <person name="Probst A.J."/>
            <person name="Ladd B."/>
            <person name="Jarett J.K."/>
            <person name="Geller-Mcgrath D.E."/>
            <person name="Sieber C.M.K."/>
            <person name="Emerson J.B."/>
            <person name="Anantharaman K."/>
            <person name="Thomas B.C."/>
            <person name="Malmstrom R."/>
            <person name="Stieglmeier M."/>
            <person name="Klingl A."/>
            <person name="Woyke T."/>
            <person name="Ryan C.M."/>
            <person name="Banfield J.F."/>
        </authorList>
    </citation>
    <scope>NUCLEOTIDE SEQUENCE [LARGE SCALE GENOMIC DNA]</scope>
</reference>
<evidence type="ECO:0000256" key="7">
    <source>
        <dbReference type="PIRSR" id="PIRSR001123-1"/>
    </source>
</evidence>
<dbReference type="PIRSF" id="PIRSF001123">
    <property type="entry name" value="PepA_GA"/>
    <property type="match status" value="1"/>
</dbReference>